<comment type="caution">
    <text evidence="2">The sequence shown here is derived from an EMBL/GenBank/DDBJ whole genome shotgun (WGS) entry which is preliminary data.</text>
</comment>
<gene>
    <name evidence="2" type="ORF">EBT44_06520</name>
</gene>
<protein>
    <submittedName>
        <fullName evidence="2">PEBP family protein</fullName>
    </submittedName>
</protein>
<keyword evidence="1" id="KW-0732">Signal</keyword>
<name>A0A965GE78_9PROT</name>
<dbReference type="Proteomes" id="UP000740727">
    <property type="component" value="Unassembled WGS sequence"/>
</dbReference>
<accession>A0A965GE78</accession>
<feature type="chain" id="PRO_5038121629" evidence="1">
    <location>
        <begin position="23"/>
        <end position="58"/>
    </location>
</feature>
<sequence>MRNKTLFIIALFAICLSNAPHAVAVSAKTISFKAEIWADNWFALYINGKKVGEDSVSI</sequence>
<feature type="non-terminal residue" evidence="2">
    <location>
        <position position="58"/>
    </location>
</feature>
<organism evidence="2 3">
    <name type="scientific">Candidatus Fonsibacter lacus</name>
    <dbReference type="NCBI Taxonomy" id="2576439"/>
    <lineage>
        <taxon>Bacteria</taxon>
        <taxon>Pseudomonadati</taxon>
        <taxon>Pseudomonadota</taxon>
        <taxon>Alphaproteobacteria</taxon>
        <taxon>Candidatus Pelagibacterales</taxon>
        <taxon>Candidatus Pelagibacterales incertae sedis</taxon>
        <taxon>Candidatus Fonsibacter</taxon>
    </lineage>
</organism>
<feature type="signal peptide" evidence="1">
    <location>
        <begin position="1"/>
        <end position="22"/>
    </location>
</feature>
<proteinExistence type="predicted"/>
<dbReference type="EMBL" id="RFXN01000149">
    <property type="protein sequence ID" value="NBR94458.1"/>
    <property type="molecule type" value="Genomic_DNA"/>
</dbReference>
<reference evidence="2" key="1">
    <citation type="submission" date="2018-10" db="EMBL/GenBank/DDBJ databases">
        <title>Iterative Subtractive Binning of Freshwater Chronoseries Metagenomes Recovers Nearly Complete Genomes from over Four Hundred Novel Species.</title>
        <authorList>
            <person name="Rodriguez-R L.M."/>
            <person name="Tsementzi D."/>
            <person name="Luo C."/>
            <person name="Konstantinidis K.T."/>
        </authorList>
    </citation>
    <scope>NUCLEOTIDE SEQUENCE</scope>
    <source>
        <strain evidence="2">WB5_2A_028</strain>
    </source>
</reference>
<dbReference type="AlphaFoldDB" id="A0A965GE78"/>
<evidence type="ECO:0000256" key="1">
    <source>
        <dbReference type="SAM" id="SignalP"/>
    </source>
</evidence>
<evidence type="ECO:0000313" key="2">
    <source>
        <dbReference type="EMBL" id="NBR94458.1"/>
    </source>
</evidence>
<evidence type="ECO:0000313" key="3">
    <source>
        <dbReference type="Proteomes" id="UP000740727"/>
    </source>
</evidence>